<dbReference type="Proteomes" id="UP001163046">
    <property type="component" value="Unassembled WGS sequence"/>
</dbReference>
<organism evidence="2 3">
    <name type="scientific">Desmophyllum pertusum</name>
    <dbReference type="NCBI Taxonomy" id="174260"/>
    <lineage>
        <taxon>Eukaryota</taxon>
        <taxon>Metazoa</taxon>
        <taxon>Cnidaria</taxon>
        <taxon>Anthozoa</taxon>
        <taxon>Hexacorallia</taxon>
        <taxon>Scleractinia</taxon>
        <taxon>Caryophylliina</taxon>
        <taxon>Caryophylliidae</taxon>
        <taxon>Desmophyllum</taxon>
    </lineage>
</organism>
<feature type="compositionally biased region" description="Basic and acidic residues" evidence="1">
    <location>
        <begin position="65"/>
        <end position="106"/>
    </location>
</feature>
<dbReference type="EMBL" id="MU827302">
    <property type="protein sequence ID" value="KAJ7365648.1"/>
    <property type="molecule type" value="Genomic_DNA"/>
</dbReference>
<accession>A0A9W9YVJ7</accession>
<feature type="region of interest" description="Disordered" evidence="1">
    <location>
        <begin position="64"/>
        <end position="107"/>
    </location>
</feature>
<name>A0A9W9YVJ7_9CNID</name>
<sequence length="146" mass="16561">MEGCISTVQVTPPMEDKPAFTQHILWAPKKKRLHRRVISADLPSGARAHTHSKIRKRLIFPCPEESERKDKEEVPSNMPECKKESNIGEKHSARTPDCSGARDKRNGNCLHLDLSKATLKTTTNQKGVRNVDPQRIKRKLALSSFR</sequence>
<protein>
    <submittedName>
        <fullName evidence="2">Uncharacterized protein</fullName>
    </submittedName>
</protein>
<reference evidence="2" key="1">
    <citation type="submission" date="2023-01" db="EMBL/GenBank/DDBJ databases">
        <title>Genome assembly of the deep-sea coral Lophelia pertusa.</title>
        <authorList>
            <person name="Herrera S."/>
            <person name="Cordes E."/>
        </authorList>
    </citation>
    <scope>NUCLEOTIDE SEQUENCE</scope>
    <source>
        <strain evidence="2">USNM1676648</strain>
        <tissue evidence="2">Polyp</tissue>
    </source>
</reference>
<dbReference type="OrthoDB" id="5963803at2759"/>
<evidence type="ECO:0000313" key="2">
    <source>
        <dbReference type="EMBL" id="KAJ7365648.1"/>
    </source>
</evidence>
<gene>
    <name evidence="2" type="ORF">OS493_002360</name>
</gene>
<comment type="caution">
    <text evidence="2">The sequence shown here is derived from an EMBL/GenBank/DDBJ whole genome shotgun (WGS) entry which is preliminary data.</text>
</comment>
<proteinExistence type="predicted"/>
<dbReference type="AlphaFoldDB" id="A0A9W9YVJ7"/>
<evidence type="ECO:0000313" key="3">
    <source>
        <dbReference type="Proteomes" id="UP001163046"/>
    </source>
</evidence>
<evidence type="ECO:0000256" key="1">
    <source>
        <dbReference type="SAM" id="MobiDB-lite"/>
    </source>
</evidence>
<keyword evidence="3" id="KW-1185">Reference proteome</keyword>